<keyword evidence="5 11" id="KW-0028">Amino-acid biosynthesis</keyword>
<dbReference type="Pfam" id="PF00205">
    <property type="entry name" value="TPP_enzyme_M"/>
    <property type="match status" value="1"/>
</dbReference>
<comment type="pathway">
    <text evidence="2 11">Amino-acid biosynthesis; L-valine biosynthesis; L-valine from pyruvate: step 1/4.</text>
</comment>
<dbReference type="SUPFAM" id="SSF52518">
    <property type="entry name" value="Thiamin diphosphate-binding fold (THDP-binding)"/>
    <property type="match status" value="2"/>
</dbReference>
<dbReference type="SUPFAM" id="SSF52467">
    <property type="entry name" value="DHS-like NAD/FAD-binding domain"/>
    <property type="match status" value="1"/>
</dbReference>
<dbReference type="CDD" id="cd02015">
    <property type="entry name" value="TPP_AHAS"/>
    <property type="match status" value="1"/>
</dbReference>
<reference evidence="16" key="1">
    <citation type="submission" date="2015-04" db="EMBL/GenBank/DDBJ databases">
        <authorList>
            <person name="Mushtaq Mamoona"/>
        </authorList>
    </citation>
    <scope>NUCLEOTIDE SEQUENCE [LARGE SCALE GENOMIC DNA]</scope>
    <source>
        <strain evidence="16">AN4859/03</strain>
    </source>
</reference>
<evidence type="ECO:0000256" key="1">
    <source>
        <dbReference type="ARBA" id="ARBA00004974"/>
    </source>
</evidence>
<evidence type="ECO:0000256" key="11">
    <source>
        <dbReference type="RuleBase" id="RU003591"/>
    </source>
</evidence>
<evidence type="ECO:0000256" key="4">
    <source>
        <dbReference type="ARBA" id="ARBA00013145"/>
    </source>
</evidence>
<evidence type="ECO:0000256" key="3">
    <source>
        <dbReference type="ARBA" id="ARBA00007812"/>
    </source>
</evidence>
<dbReference type="GO" id="GO:0005948">
    <property type="term" value="C:acetolactate synthase complex"/>
    <property type="evidence" value="ECO:0007669"/>
    <property type="project" value="TreeGrafter"/>
</dbReference>
<comment type="pathway">
    <text evidence="1 11">Amino-acid biosynthesis; L-isoleucine biosynthesis; L-isoleucine from 2-oxobutanoate: step 1/4.</text>
</comment>
<dbReference type="PANTHER" id="PTHR18968:SF13">
    <property type="entry name" value="ACETOLACTATE SYNTHASE CATALYTIC SUBUNIT, MITOCHONDRIAL"/>
    <property type="match status" value="1"/>
</dbReference>
<organism evidence="15 16">
    <name type="scientific">Brachyspira suanatina</name>
    <dbReference type="NCBI Taxonomy" id="381802"/>
    <lineage>
        <taxon>Bacteria</taxon>
        <taxon>Pseudomonadati</taxon>
        <taxon>Spirochaetota</taxon>
        <taxon>Spirochaetia</taxon>
        <taxon>Brachyspirales</taxon>
        <taxon>Brachyspiraceae</taxon>
        <taxon>Brachyspira</taxon>
    </lineage>
</organism>
<dbReference type="PANTHER" id="PTHR18968">
    <property type="entry name" value="THIAMINE PYROPHOSPHATE ENZYMES"/>
    <property type="match status" value="1"/>
</dbReference>
<feature type="domain" description="Thiamine pyrophosphate enzyme central" evidence="12">
    <location>
        <begin position="193"/>
        <end position="325"/>
    </location>
</feature>
<dbReference type="EC" id="2.2.1.6" evidence="4 11"/>
<dbReference type="CDD" id="cd07035">
    <property type="entry name" value="TPP_PYR_POX_like"/>
    <property type="match status" value="1"/>
</dbReference>
<dbReference type="InterPro" id="IPR012000">
    <property type="entry name" value="Thiamin_PyroP_enz_cen_dom"/>
</dbReference>
<protein>
    <recommendedName>
        <fullName evidence="4 11">Acetolactate synthase</fullName>
        <ecNumber evidence="4 11">2.2.1.6</ecNumber>
    </recommendedName>
</protein>
<dbReference type="Gene3D" id="3.40.50.1220">
    <property type="entry name" value="TPP-binding domain"/>
    <property type="match status" value="1"/>
</dbReference>
<dbReference type="GO" id="GO:0009099">
    <property type="term" value="P:L-valine biosynthetic process"/>
    <property type="evidence" value="ECO:0007669"/>
    <property type="project" value="UniProtKB-UniPathway"/>
</dbReference>
<feature type="domain" description="Thiamine pyrophosphate enzyme TPP-binding" evidence="13">
    <location>
        <begin position="385"/>
        <end position="533"/>
    </location>
</feature>
<evidence type="ECO:0000259" key="12">
    <source>
        <dbReference type="Pfam" id="PF00205"/>
    </source>
</evidence>
<gene>
    <name evidence="15" type="primary">ilvB</name>
    <name evidence="15" type="ORF">BRSU_1794</name>
</gene>
<evidence type="ECO:0000256" key="10">
    <source>
        <dbReference type="ARBA" id="ARBA00023304"/>
    </source>
</evidence>
<keyword evidence="9 11" id="KW-0786">Thiamine pyrophosphate</keyword>
<keyword evidence="6 11" id="KW-0808">Transferase</keyword>
<dbReference type="GO" id="GO:0003984">
    <property type="term" value="F:acetolactate synthase activity"/>
    <property type="evidence" value="ECO:0007669"/>
    <property type="project" value="UniProtKB-EC"/>
</dbReference>
<evidence type="ECO:0000256" key="9">
    <source>
        <dbReference type="ARBA" id="ARBA00023052"/>
    </source>
</evidence>
<name>A0A0G4K844_9SPIR</name>
<evidence type="ECO:0000259" key="13">
    <source>
        <dbReference type="Pfam" id="PF02775"/>
    </source>
</evidence>
<dbReference type="UniPathway" id="UPA00049">
    <property type="reaction ID" value="UER00059"/>
</dbReference>
<dbReference type="InterPro" id="IPR039368">
    <property type="entry name" value="AHAS_TPP"/>
</dbReference>
<dbReference type="FunFam" id="3.40.50.1220:FF:000008">
    <property type="entry name" value="Acetolactate synthase"/>
    <property type="match status" value="1"/>
</dbReference>
<dbReference type="InterPro" id="IPR029061">
    <property type="entry name" value="THDP-binding"/>
</dbReference>
<evidence type="ECO:0000259" key="14">
    <source>
        <dbReference type="Pfam" id="PF02776"/>
    </source>
</evidence>
<dbReference type="InterPro" id="IPR045229">
    <property type="entry name" value="TPP_enz"/>
</dbReference>
<accession>A0A0G4K844</accession>
<keyword evidence="8 11" id="KW-0460">Magnesium</keyword>
<comment type="catalytic activity">
    <reaction evidence="11">
        <text>2 pyruvate + H(+) = (2S)-2-acetolactate + CO2</text>
        <dbReference type="Rhea" id="RHEA:25249"/>
        <dbReference type="ChEBI" id="CHEBI:15361"/>
        <dbReference type="ChEBI" id="CHEBI:15378"/>
        <dbReference type="ChEBI" id="CHEBI:16526"/>
        <dbReference type="ChEBI" id="CHEBI:58476"/>
        <dbReference type="EC" id="2.2.1.6"/>
    </reaction>
</comment>
<proteinExistence type="inferred from homology"/>
<keyword evidence="10 11" id="KW-0100">Branched-chain amino acid biosynthesis</keyword>
<comment type="cofactor">
    <cofactor evidence="11">
        <name>thiamine diphosphate</name>
        <dbReference type="ChEBI" id="CHEBI:58937"/>
    </cofactor>
    <text evidence="11">Binds 1 thiamine pyrophosphate per subunit.</text>
</comment>
<dbReference type="PROSITE" id="PS00187">
    <property type="entry name" value="TPP_ENZYMES"/>
    <property type="match status" value="1"/>
</dbReference>
<dbReference type="Pfam" id="PF02775">
    <property type="entry name" value="TPP_enzyme_C"/>
    <property type="match status" value="1"/>
</dbReference>
<evidence type="ECO:0000256" key="5">
    <source>
        <dbReference type="ARBA" id="ARBA00022605"/>
    </source>
</evidence>
<dbReference type="InterPro" id="IPR011766">
    <property type="entry name" value="TPP_enzyme_TPP-bd"/>
</dbReference>
<dbReference type="InterPro" id="IPR012001">
    <property type="entry name" value="Thiamin_PyroP_enz_TPP-bd_dom"/>
</dbReference>
<dbReference type="GO" id="GO:0009097">
    <property type="term" value="P:isoleucine biosynthetic process"/>
    <property type="evidence" value="ECO:0007669"/>
    <property type="project" value="UniProtKB-UniPathway"/>
</dbReference>
<dbReference type="InterPro" id="IPR012846">
    <property type="entry name" value="Acetolactate_synth_lsu"/>
</dbReference>
<dbReference type="InterPro" id="IPR000399">
    <property type="entry name" value="TPP-bd_CS"/>
</dbReference>
<keyword evidence="16" id="KW-1185">Reference proteome</keyword>
<dbReference type="EMBL" id="CVLB01000001">
    <property type="protein sequence ID" value="CRF33978.1"/>
    <property type="molecule type" value="Genomic_DNA"/>
</dbReference>
<evidence type="ECO:0000313" key="16">
    <source>
        <dbReference type="Proteomes" id="UP000043763"/>
    </source>
</evidence>
<dbReference type="AlphaFoldDB" id="A0A0G4K844"/>
<feature type="domain" description="Thiamine pyrophosphate enzyme N-terminal TPP-binding" evidence="14">
    <location>
        <begin position="4"/>
        <end position="116"/>
    </location>
</feature>
<dbReference type="FunFam" id="3.40.50.970:FF:000007">
    <property type="entry name" value="Acetolactate synthase"/>
    <property type="match status" value="1"/>
</dbReference>
<dbReference type="GO" id="GO:0050660">
    <property type="term" value="F:flavin adenine dinucleotide binding"/>
    <property type="evidence" value="ECO:0007669"/>
    <property type="project" value="InterPro"/>
</dbReference>
<evidence type="ECO:0000256" key="2">
    <source>
        <dbReference type="ARBA" id="ARBA00005025"/>
    </source>
</evidence>
<comment type="cofactor">
    <cofactor evidence="11">
        <name>Mg(2+)</name>
        <dbReference type="ChEBI" id="CHEBI:18420"/>
    </cofactor>
    <text evidence="11">Binds 1 Mg(2+) ion per subunit.</text>
</comment>
<dbReference type="Pfam" id="PF02776">
    <property type="entry name" value="TPP_enzyme_N"/>
    <property type="match status" value="1"/>
</dbReference>
<sequence>MKLNGSDIIMEVLIEENVDTVFGYPGGAALFIYDAIYKYRDKIKHIMPTDETGACHAADGYARASGKTGVVIATSGPGATNLVTPLATAYMDSVPLIAITANVPESLIGKDSFQEVYIAGITMPITKHNFVVRDINDLANIIRKAFVIANTGRKGPVLIDIPKNFTFTETEYERKEKFVPKHVKISAEDEKTIEEVAKLINESKRPIIYFGGGAKNSSNKLREFMINSNIPSVHTLMGAGVLGYNEKLNIGLLGMHGSATANKVMNEADLILAVGTRFSDRVALNTSKFGGVAKKVHIDIDKSEINKNVHVDYSIIGDLNDVLDRFNKLVKRVEDDEWVKYLADLRAKEIKEDSDRNTKKDGIYPSKVMDIIGDKTKDEAIYVTDVGQHQMWAVQYIRHTKPRSFITSGGLGTMGFGYGAALGVQVAKPDRRVIHITGDGSFYMNLNEVSTAVEYNLPVITIILNNSTLGMVRQWQTIFYDKRYSSTDINKKMDYVKVAEGFGAKGFRCETIKEFETAFEEALKCNCPVWIECVIDKDLKVLPMIPAGGTIDDIIVD</sequence>
<dbReference type="Gene3D" id="3.40.50.970">
    <property type="match status" value="2"/>
</dbReference>
<evidence type="ECO:0000313" key="15">
    <source>
        <dbReference type="EMBL" id="CRF33978.1"/>
    </source>
</evidence>
<comment type="similarity">
    <text evidence="3 11">Belongs to the TPP enzyme family.</text>
</comment>
<dbReference type="RefSeq" id="WP_048594969.1">
    <property type="nucleotide sequence ID" value="NZ_CVLB01000001.1"/>
</dbReference>
<dbReference type="OrthoDB" id="4494979at2"/>
<evidence type="ECO:0000256" key="8">
    <source>
        <dbReference type="ARBA" id="ARBA00022842"/>
    </source>
</evidence>
<dbReference type="InterPro" id="IPR029035">
    <property type="entry name" value="DHS-like_NAD/FAD-binding_dom"/>
</dbReference>
<evidence type="ECO:0000256" key="7">
    <source>
        <dbReference type="ARBA" id="ARBA00022723"/>
    </source>
</evidence>
<evidence type="ECO:0000256" key="6">
    <source>
        <dbReference type="ARBA" id="ARBA00022679"/>
    </source>
</evidence>
<dbReference type="GO" id="GO:0030976">
    <property type="term" value="F:thiamine pyrophosphate binding"/>
    <property type="evidence" value="ECO:0007669"/>
    <property type="project" value="UniProtKB-UniRule"/>
</dbReference>
<dbReference type="UniPathway" id="UPA00047">
    <property type="reaction ID" value="UER00055"/>
</dbReference>
<dbReference type="GO" id="GO:0000287">
    <property type="term" value="F:magnesium ion binding"/>
    <property type="evidence" value="ECO:0007669"/>
    <property type="project" value="UniProtKB-UniRule"/>
</dbReference>
<dbReference type="NCBIfam" id="TIGR00118">
    <property type="entry name" value="acolac_lg"/>
    <property type="match status" value="1"/>
</dbReference>
<dbReference type="Proteomes" id="UP000043763">
    <property type="component" value="Unassembled WGS sequence"/>
</dbReference>
<keyword evidence="7 11" id="KW-0479">Metal-binding</keyword>